<protein>
    <submittedName>
        <fullName evidence="1">Uncharacterized protein</fullName>
    </submittedName>
</protein>
<dbReference type="EMBL" id="AP026729">
    <property type="protein sequence ID" value="BDQ61450.1"/>
    <property type="molecule type" value="Genomic_DNA"/>
</dbReference>
<name>A0AC59HP78_ENTFL</name>
<gene>
    <name evidence="1" type="ORF">EfsSVR2332_15280</name>
</gene>
<reference evidence="1" key="1">
    <citation type="submission" date="2022-08" db="EMBL/GenBank/DDBJ databases">
        <title>Molecular epidemiological analysis of five strains of VanD-type vancomycin-resistant Enterococcus faecalis.</title>
        <authorList>
            <person name="Mimura K."/>
            <person name="Hashimoto Y."/>
            <person name="Tomita H."/>
        </authorList>
    </citation>
    <scope>NUCLEOTIDE SEQUENCE</scope>
    <source>
        <strain evidence="1">SVR2332</strain>
    </source>
</reference>
<accession>A0AC59HP78</accession>
<evidence type="ECO:0000313" key="1">
    <source>
        <dbReference type="EMBL" id="BDQ61450.1"/>
    </source>
</evidence>
<dbReference type="Proteomes" id="UP001317613">
    <property type="component" value="Chromosome"/>
</dbReference>
<evidence type="ECO:0000313" key="2">
    <source>
        <dbReference type="Proteomes" id="UP001317613"/>
    </source>
</evidence>
<organism evidence="1 2">
    <name type="scientific">Enterococcus faecalis</name>
    <name type="common">Streptococcus faecalis</name>
    <dbReference type="NCBI Taxonomy" id="1351"/>
    <lineage>
        <taxon>Bacteria</taxon>
        <taxon>Bacillati</taxon>
        <taxon>Bacillota</taxon>
        <taxon>Bacilli</taxon>
        <taxon>Lactobacillales</taxon>
        <taxon>Enterococcaceae</taxon>
        <taxon>Enterococcus</taxon>
    </lineage>
</organism>
<proteinExistence type="predicted"/>
<sequence length="139" mass="16284">MVFFGFLFIFLLSVILFVSDRYTMKYVLWIILAVTWKNLFIFKLISYSINDSGFFYLIYDILVVPLFFIMTGVVLLIESFYKKTRSFIPEALLVLTFALLGSSYGETVLSEVTPSWLMIQLIVVVYFCYLLLQNLTEKK</sequence>